<dbReference type="RefSeq" id="WP_032575987.1">
    <property type="nucleotide sequence ID" value="NZ_JGEU01000030.1"/>
</dbReference>
<gene>
    <name evidence="1" type="ORF">M119_0831</name>
</gene>
<dbReference type="InterPro" id="IPR009241">
    <property type="entry name" value="HigB-like"/>
</dbReference>
<dbReference type="AlphaFoldDB" id="A0AB73AQ06"/>
<evidence type="ECO:0000313" key="2">
    <source>
        <dbReference type="Proteomes" id="UP000021175"/>
    </source>
</evidence>
<evidence type="ECO:0008006" key="3">
    <source>
        <dbReference type="Google" id="ProtNLM"/>
    </source>
</evidence>
<accession>A0AB73AQ06</accession>
<dbReference type="Proteomes" id="UP000021175">
    <property type="component" value="Unassembled WGS sequence"/>
</dbReference>
<protein>
    <recommendedName>
        <fullName evidence="3">Type II toxin-antitoxin system RelE/ParE family toxin</fullName>
    </recommendedName>
</protein>
<organism evidence="1 2">
    <name type="scientific">Bacteroides fragilis str. 3783N1-6</name>
    <dbReference type="NCBI Taxonomy" id="1339310"/>
    <lineage>
        <taxon>Bacteria</taxon>
        <taxon>Pseudomonadati</taxon>
        <taxon>Bacteroidota</taxon>
        <taxon>Bacteroidia</taxon>
        <taxon>Bacteroidales</taxon>
        <taxon>Bacteroidaceae</taxon>
        <taxon>Bacteroides</taxon>
    </lineage>
</organism>
<comment type="caution">
    <text evidence="1">The sequence shown here is derived from an EMBL/GenBank/DDBJ whole genome shotgun (WGS) entry which is preliminary data.</text>
</comment>
<name>A0AB73AQ06_BACFG</name>
<reference evidence="1 2" key="1">
    <citation type="submission" date="2014-02" db="EMBL/GenBank/DDBJ databases">
        <authorList>
            <person name="Sears C."/>
            <person name="Carroll K."/>
            <person name="Sack B.R."/>
            <person name="Qadri F."/>
            <person name="Myers L.L."/>
            <person name="Chung G.-T."/>
            <person name="Escheverria P."/>
            <person name="Fraser C.M."/>
            <person name="Sadzewicz L."/>
            <person name="Shefchek K.A."/>
            <person name="Tallon L."/>
            <person name="Das S.P."/>
            <person name="Daugherty S."/>
            <person name="Mongodin E.F."/>
        </authorList>
    </citation>
    <scope>NUCLEOTIDE SEQUENCE [LARGE SCALE GENOMIC DNA]</scope>
    <source>
        <strain evidence="1 2">3783N1-6</strain>
    </source>
</reference>
<sequence>MEAKAKFDVVLSPEASDFLNGLGSKIRDKIVYNIRKSTYIIDPKLFKKLDDTDIWEFRTRHSNTQYRLLAFWDKTSDMDTLVIATHGFIKKTQKTPSKEIAKAEEIRKAYFNSKKKMI</sequence>
<proteinExistence type="predicted"/>
<evidence type="ECO:0000313" key="1">
    <source>
        <dbReference type="EMBL" id="EYB11295.1"/>
    </source>
</evidence>
<dbReference type="EMBL" id="JGEU01000030">
    <property type="protein sequence ID" value="EYB11295.1"/>
    <property type="molecule type" value="Genomic_DNA"/>
</dbReference>
<dbReference type="Pfam" id="PF05973">
    <property type="entry name" value="Gp49"/>
    <property type="match status" value="1"/>
</dbReference>